<reference evidence="2" key="1">
    <citation type="submission" date="2013-11" db="EMBL/GenBank/DDBJ databases">
        <title>Genome sequence of the fusiform rust pathogen reveals effectors for host alternation and coevolution with pine.</title>
        <authorList>
            <consortium name="DOE Joint Genome Institute"/>
            <person name="Smith K."/>
            <person name="Pendleton A."/>
            <person name="Kubisiak T."/>
            <person name="Anderson C."/>
            <person name="Salamov A."/>
            <person name="Aerts A."/>
            <person name="Riley R."/>
            <person name="Clum A."/>
            <person name="Lindquist E."/>
            <person name="Ence D."/>
            <person name="Campbell M."/>
            <person name="Kronenberg Z."/>
            <person name="Feau N."/>
            <person name="Dhillon B."/>
            <person name="Hamelin R."/>
            <person name="Burleigh J."/>
            <person name="Smith J."/>
            <person name="Yandell M."/>
            <person name="Nelson C."/>
            <person name="Grigoriev I."/>
            <person name="Davis J."/>
        </authorList>
    </citation>
    <scope>NUCLEOTIDE SEQUENCE</scope>
    <source>
        <strain evidence="2">G11</strain>
    </source>
</reference>
<protein>
    <submittedName>
        <fullName evidence="2">Uncharacterized protein</fullName>
    </submittedName>
</protein>
<organism evidence="2 3">
    <name type="scientific">Cronartium quercuum f. sp. fusiforme G11</name>
    <dbReference type="NCBI Taxonomy" id="708437"/>
    <lineage>
        <taxon>Eukaryota</taxon>
        <taxon>Fungi</taxon>
        <taxon>Dikarya</taxon>
        <taxon>Basidiomycota</taxon>
        <taxon>Pucciniomycotina</taxon>
        <taxon>Pucciniomycetes</taxon>
        <taxon>Pucciniales</taxon>
        <taxon>Coleosporiaceae</taxon>
        <taxon>Cronartium</taxon>
    </lineage>
</organism>
<evidence type="ECO:0000313" key="3">
    <source>
        <dbReference type="Proteomes" id="UP000886653"/>
    </source>
</evidence>
<accession>A0A9P6TI69</accession>
<comment type="caution">
    <text evidence="2">The sequence shown here is derived from an EMBL/GenBank/DDBJ whole genome shotgun (WGS) entry which is preliminary data.</text>
</comment>
<gene>
    <name evidence="2" type="ORF">CROQUDRAFT_649862</name>
</gene>
<dbReference type="AlphaFoldDB" id="A0A9P6TI69"/>
<dbReference type="Proteomes" id="UP000886653">
    <property type="component" value="Unassembled WGS sequence"/>
</dbReference>
<evidence type="ECO:0000256" key="1">
    <source>
        <dbReference type="SAM" id="MobiDB-lite"/>
    </source>
</evidence>
<keyword evidence="3" id="KW-1185">Reference proteome</keyword>
<dbReference type="EMBL" id="MU167208">
    <property type="protein sequence ID" value="KAG0152455.1"/>
    <property type="molecule type" value="Genomic_DNA"/>
</dbReference>
<proteinExistence type="predicted"/>
<evidence type="ECO:0000313" key="2">
    <source>
        <dbReference type="EMBL" id="KAG0152455.1"/>
    </source>
</evidence>
<name>A0A9P6TI69_9BASI</name>
<feature type="region of interest" description="Disordered" evidence="1">
    <location>
        <begin position="63"/>
        <end position="87"/>
    </location>
</feature>
<sequence length="87" mass="9685">MNSAIVSPTLAHFGSLQLPREFPHVHQPSPPSEAVRKYNDAIYRWTRQLSAINQVQIDHEAQVRGPASVSDSPRASLDHARKSVPSF</sequence>